<dbReference type="Pfam" id="PF09694">
    <property type="entry name" value="Gcw_chp"/>
    <property type="match status" value="1"/>
</dbReference>
<dbReference type="EMBL" id="CP039690">
    <property type="protein sequence ID" value="QCI65672.1"/>
    <property type="molecule type" value="Genomic_DNA"/>
</dbReference>
<evidence type="ECO:0000256" key="1">
    <source>
        <dbReference type="SAM" id="SignalP"/>
    </source>
</evidence>
<feature type="chain" id="PRO_5020934591" description="Transporter" evidence="1">
    <location>
        <begin position="48"/>
        <end position="327"/>
    </location>
</feature>
<sequence length="327" mass="35701">MGVFEVTSAVSRRRMITFKIAHGEKIMARMTILAGLMAATLAGPAFAADVAVPVAPAAPVSPWDFAFGAKAMSDYNFRGISQSARGPAFSAYGELRYNWLYGGAAFWTTKLPNAPVGEIDLYAGIRPVFGNLTLDLGVMYYLYTPERQFITDYVAGPAPVIVVPPTALAGIWTPKNTDFWEFYGKAGYDFTPQLNIGAAVYYAPNWLGTGASGTYAELNAKYKLPSDFAISGAIGHYWLGTTSFLPTGTNFNIKDYLYWNAGVSWTYKETVTLDLRYHGTNLNSTDCFATTSDYRGVFSGSGRSNWCGHSVVATLSVDLQWSKLPLR</sequence>
<evidence type="ECO:0000313" key="3">
    <source>
        <dbReference type="Proteomes" id="UP000298781"/>
    </source>
</evidence>
<keyword evidence="3" id="KW-1185">Reference proteome</keyword>
<gene>
    <name evidence="2" type="ORF">E8M01_16530</name>
</gene>
<organism evidence="2 3">
    <name type="scientific">Phreatobacter stygius</name>
    <dbReference type="NCBI Taxonomy" id="1940610"/>
    <lineage>
        <taxon>Bacteria</taxon>
        <taxon>Pseudomonadati</taxon>
        <taxon>Pseudomonadota</taxon>
        <taxon>Alphaproteobacteria</taxon>
        <taxon>Hyphomicrobiales</taxon>
        <taxon>Phreatobacteraceae</taxon>
        <taxon>Phreatobacter</taxon>
    </lineage>
</organism>
<evidence type="ECO:0008006" key="4">
    <source>
        <dbReference type="Google" id="ProtNLM"/>
    </source>
</evidence>
<proteinExistence type="predicted"/>
<dbReference type="AlphaFoldDB" id="A0A4D7BCA3"/>
<dbReference type="KEGG" id="pstg:E8M01_16530"/>
<feature type="signal peptide" evidence="1">
    <location>
        <begin position="1"/>
        <end position="47"/>
    </location>
</feature>
<dbReference type="OrthoDB" id="9793561at2"/>
<dbReference type="Proteomes" id="UP000298781">
    <property type="component" value="Chromosome"/>
</dbReference>
<name>A0A4D7BCA3_9HYPH</name>
<accession>A0A4D7BCA3</accession>
<dbReference type="InterPro" id="IPR010239">
    <property type="entry name" value="CHP02001"/>
</dbReference>
<keyword evidence="1" id="KW-0732">Signal</keyword>
<protein>
    <recommendedName>
        <fullName evidence="4">Transporter</fullName>
    </recommendedName>
</protein>
<reference evidence="2 3" key="1">
    <citation type="submission" date="2019-04" db="EMBL/GenBank/DDBJ databases">
        <title>Phreatobacter aquaticus sp. nov.</title>
        <authorList>
            <person name="Choi A."/>
        </authorList>
    </citation>
    <scope>NUCLEOTIDE SEQUENCE [LARGE SCALE GENOMIC DNA]</scope>
    <source>
        <strain evidence="2 3">KCTC 52518</strain>
    </source>
</reference>
<evidence type="ECO:0000313" key="2">
    <source>
        <dbReference type="EMBL" id="QCI65672.1"/>
    </source>
</evidence>